<feature type="binding site" evidence="2">
    <location>
        <position position="121"/>
    </location>
    <ligand>
        <name>Fe cation</name>
        <dbReference type="ChEBI" id="CHEBI:24875"/>
    </ligand>
</feature>
<keyword evidence="2" id="KW-0479">Metal-binding</keyword>
<evidence type="ECO:0000259" key="5">
    <source>
        <dbReference type="Pfam" id="PF02678"/>
    </source>
</evidence>
<dbReference type="InterPro" id="IPR012093">
    <property type="entry name" value="Pirin"/>
</dbReference>
<feature type="binding site" evidence="2">
    <location>
        <position position="76"/>
    </location>
    <ligand>
        <name>Fe cation</name>
        <dbReference type="ChEBI" id="CHEBI:24875"/>
    </ligand>
</feature>
<dbReference type="InterPro" id="IPR011051">
    <property type="entry name" value="RmlC_Cupin_sf"/>
</dbReference>
<dbReference type="Pfam" id="PF02678">
    <property type="entry name" value="Pirin"/>
    <property type="match status" value="1"/>
</dbReference>
<keyword evidence="2" id="KW-0408">Iron</keyword>
<evidence type="ECO:0000256" key="3">
    <source>
        <dbReference type="RuleBase" id="RU003457"/>
    </source>
</evidence>
<proteinExistence type="inferred from homology"/>
<name>A0A7V8U943_9SPHN</name>
<reference evidence="7 8" key="1">
    <citation type="journal article" date="1994" name="Int. J. Syst. Bacteriol.">
        <title>Phylogenetic positions of novel aerobic, bacteriochlorophyll a-containing bacteria and description of Roseococcus thiosulfatophilus gen. nov., sp. nov., Erythromicrobium ramosum gen. nov., sp. nov., and Erythrobacter litoralis sp. nov.</title>
        <authorList>
            <person name="Yurkov V."/>
            <person name="Stackebrandt E."/>
            <person name="Holmes A."/>
            <person name="Fuerst J.A."/>
            <person name="Hugenholtz P."/>
            <person name="Golecki J."/>
            <person name="Gad'on N."/>
            <person name="Gorlenko V.M."/>
            <person name="Kompantseva E.I."/>
            <person name="Drews G."/>
        </authorList>
    </citation>
    <scope>NUCLEOTIDE SEQUENCE [LARGE SCALE GENOMIC DNA]</scope>
    <source>
        <strain evidence="7 8">KR-99</strain>
    </source>
</reference>
<feature type="domain" description="Pirin C-terminal" evidence="6">
    <location>
        <begin position="193"/>
        <end position="291"/>
    </location>
</feature>
<dbReference type="InterPro" id="IPR014710">
    <property type="entry name" value="RmlC-like_jellyroll"/>
</dbReference>
<dbReference type="Proteomes" id="UP000589292">
    <property type="component" value="Unassembled WGS sequence"/>
</dbReference>
<gene>
    <name evidence="7" type="ORF">FG486_11785</name>
</gene>
<keyword evidence="8" id="KW-1185">Reference proteome</keyword>
<evidence type="ECO:0000313" key="7">
    <source>
        <dbReference type="EMBL" id="MBA1375020.1"/>
    </source>
</evidence>
<comment type="similarity">
    <text evidence="1 3">Belongs to the pirin family.</text>
</comment>
<dbReference type="PANTHER" id="PTHR13903">
    <property type="entry name" value="PIRIN-RELATED"/>
    <property type="match status" value="1"/>
</dbReference>
<protein>
    <submittedName>
        <fullName evidence="7">Pirin family protein</fullName>
    </submittedName>
</protein>
<dbReference type="Pfam" id="PF05726">
    <property type="entry name" value="Pirin_C"/>
    <property type="match status" value="1"/>
</dbReference>
<dbReference type="Gene3D" id="2.60.120.10">
    <property type="entry name" value="Jelly Rolls"/>
    <property type="match status" value="2"/>
</dbReference>
<dbReference type="PANTHER" id="PTHR13903:SF8">
    <property type="entry name" value="PIRIN"/>
    <property type="match status" value="1"/>
</dbReference>
<feature type="binding site" evidence="2">
    <location>
        <position position="123"/>
    </location>
    <ligand>
        <name>Fe cation</name>
        <dbReference type="ChEBI" id="CHEBI:24875"/>
    </ligand>
</feature>
<dbReference type="EMBL" id="VDES01000002">
    <property type="protein sequence ID" value="MBA1375020.1"/>
    <property type="molecule type" value="Genomic_DNA"/>
</dbReference>
<feature type="binding site" evidence="2">
    <location>
        <position position="74"/>
    </location>
    <ligand>
        <name>Fe cation</name>
        <dbReference type="ChEBI" id="CHEBI:24875"/>
    </ligand>
</feature>
<dbReference type="InterPro" id="IPR003829">
    <property type="entry name" value="Pirin_N_dom"/>
</dbReference>
<dbReference type="InterPro" id="IPR008778">
    <property type="entry name" value="Pirin_C_dom"/>
</dbReference>
<dbReference type="GO" id="GO:0046872">
    <property type="term" value="F:metal ion binding"/>
    <property type="evidence" value="ECO:0007669"/>
    <property type="project" value="UniProtKB-KW"/>
</dbReference>
<evidence type="ECO:0000256" key="2">
    <source>
        <dbReference type="PIRSR" id="PIRSR006232-1"/>
    </source>
</evidence>
<accession>A0A7V8U943</accession>
<dbReference type="PIRSF" id="PIRSF006232">
    <property type="entry name" value="Pirin"/>
    <property type="match status" value="1"/>
</dbReference>
<dbReference type="AlphaFoldDB" id="A0A7V8U943"/>
<evidence type="ECO:0000313" key="8">
    <source>
        <dbReference type="Proteomes" id="UP000589292"/>
    </source>
</evidence>
<evidence type="ECO:0000256" key="4">
    <source>
        <dbReference type="SAM" id="MobiDB-lite"/>
    </source>
</evidence>
<evidence type="ECO:0000259" key="6">
    <source>
        <dbReference type="Pfam" id="PF05726"/>
    </source>
</evidence>
<dbReference type="RefSeq" id="WP_082751103.1">
    <property type="nucleotide sequence ID" value="NZ_BAAAGB010000001.1"/>
</dbReference>
<sequence length="305" mass="33195">MRDSLDYPGAWARGSASSSDDKPEPISRVVRPLFTSRGPGFRVQHLDGAVLGTSIDPWLAIDRFWMSRPTFPPHPHAGFSAITYVMPESAGVMRNRDSAGGRHKITPGGLHWTSAGSGILHEEIPATDQPVEGLQIFLNHPMQRKHDKPVVHHLEPGDIPIICGSDGSWIRVLAGGFRDRISPIATTSPVTLLDIWLAPFARFDWYSHDQPANLAVVHQGELMAATATADAGEVVLPNGDGSLYLAATGNGARLVLFCGTPIREPVHWVGPLCMASEEDAYRALVRYRTGLMGSLQPYRRGLCAK</sequence>
<evidence type="ECO:0000256" key="1">
    <source>
        <dbReference type="ARBA" id="ARBA00008416"/>
    </source>
</evidence>
<comment type="caution">
    <text evidence="7">The sequence shown here is derived from an EMBL/GenBank/DDBJ whole genome shotgun (WGS) entry which is preliminary data.</text>
</comment>
<feature type="domain" description="Pirin N-terminal" evidence="5">
    <location>
        <begin position="69"/>
        <end position="137"/>
    </location>
</feature>
<organism evidence="7 8">
    <name type="scientific">Sphingomonas ursincola</name>
    <dbReference type="NCBI Taxonomy" id="56361"/>
    <lineage>
        <taxon>Bacteria</taxon>
        <taxon>Pseudomonadati</taxon>
        <taxon>Pseudomonadota</taxon>
        <taxon>Alphaproteobacteria</taxon>
        <taxon>Sphingomonadales</taxon>
        <taxon>Sphingomonadaceae</taxon>
        <taxon>Sphingomonas</taxon>
    </lineage>
</organism>
<feature type="region of interest" description="Disordered" evidence="4">
    <location>
        <begin position="1"/>
        <end position="26"/>
    </location>
</feature>
<comment type="cofactor">
    <cofactor evidence="2">
        <name>Fe cation</name>
        <dbReference type="ChEBI" id="CHEBI:24875"/>
    </cofactor>
    <text evidence="2">Binds 1 Fe cation per subunit.</text>
</comment>
<dbReference type="SUPFAM" id="SSF51182">
    <property type="entry name" value="RmlC-like cupins"/>
    <property type="match status" value="1"/>
</dbReference>